<protein>
    <recommendedName>
        <fullName evidence="2">Bacteriophage lambda, Stf, side tail fibre-repeat-2</fullName>
    </recommendedName>
</protein>
<accession>A0A6J7WFN2</accession>
<sequence>MPYIGQAPTQSSFVVDTFNGTGSQTVFTMSVAPAGTTSVLVAISGVLQDPSTYSVSGTTLTFSAAPPSGTANISARYLGIPASGVTTTAYRTVTTFTATAGQTTFTPPSYTAGFINVYRSGVLLTPTSDYTATNGTTVVLASGATAGDTVIVESFLVSSVLNAIPNTPGSVVWNNLPTGSVLQVVSSNTTTGTSSTTSASFVSSGFSLSITPKFATSKILVIASFNHNGSGTNPNVLSTLYRNSTNILNTTSGNQLYLNTGSNILIPVTLTNLDSPATTSSTTYSIYHLAVAGTSIINTYYGAVNLTLMEIAG</sequence>
<dbReference type="EMBL" id="LR798232">
    <property type="protein sequence ID" value="CAB5212626.1"/>
    <property type="molecule type" value="Genomic_DNA"/>
</dbReference>
<organism evidence="1">
    <name type="scientific">uncultured Caudovirales phage</name>
    <dbReference type="NCBI Taxonomy" id="2100421"/>
    <lineage>
        <taxon>Viruses</taxon>
        <taxon>Duplodnaviria</taxon>
        <taxon>Heunggongvirae</taxon>
        <taxon>Uroviricota</taxon>
        <taxon>Caudoviricetes</taxon>
        <taxon>Peduoviridae</taxon>
        <taxon>Maltschvirus</taxon>
        <taxon>Maltschvirus maltsch</taxon>
    </lineage>
</organism>
<name>A0A6J7WFN2_9CAUD</name>
<reference evidence="1" key="1">
    <citation type="submission" date="2020-05" db="EMBL/GenBank/DDBJ databases">
        <authorList>
            <person name="Chiriac C."/>
            <person name="Salcher M."/>
            <person name="Ghai R."/>
            <person name="Kavagutti S V."/>
        </authorList>
    </citation>
    <scope>NUCLEOTIDE SEQUENCE</scope>
</reference>
<evidence type="ECO:0008006" key="2">
    <source>
        <dbReference type="Google" id="ProtNLM"/>
    </source>
</evidence>
<gene>
    <name evidence="1" type="ORF">UFOVP192_38</name>
</gene>
<proteinExistence type="predicted"/>
<evidence type="ECO:0000313" key="1">
    <source>
        <dbReference type="EMBL" id="CAB5212626.1"/>
    </source>
</evidence>